<sequence length="85" mass="9547">MPSEDLKLPKGKVLDVVKDKVHRQLYEAFSSSFCGTPCISSPASSNGSFIDLRCSAMPPDRRSSRHSTTHRTRCLDMFIDMIMQP</sequence>
<evidence type="ECO:0000313" key="2">
    <source>
        <dbReference type="Proteomes" id="UP000059680"/>
    </source>
</evidence>
<dbReference type="AlphaFoldDB" id="A0A0P0X4Q4"/>
<proteinExistence type="predicted"/>
<keyword evidence="2" id="KW-1185">Reference proteome</keyword>
<dbReference type="PaxDb" id="39947-A0A0P0X4Q4"/>
<dbReference type="Proteomes" id="UP000059680">
    <property type="component" value="Chromosome 7"/>
</dbReference>
<name>A0A0P0X4Q4_ORYSJ</name>
<reference evidence="2" key="1">
    <citation type="journal article" date="2005" name="Nature">
        <title>The map-based sequence of the rice genome.</title>
        <authorList>
            <consortium name="International rice genome sequencing project (IRGSP)"/>
            <person name="Matsumoto T."/>
            <person name="Wu J."/>
            <person name="Kanamori H."/>
            <person name="Katayose Y."/>
            <person name="Fujisawa M."/>
            <person name="Namiki N."/>
            <person name="Mizuno H."/>
            <person name="Yamamoto K."/>
            <person name="Antonio B.A."/>
            <person name="Baba T."/>
            <person name="Sakata K."/>
            <person name="Nagamura Y."/>
            <person name="Aoki H."/>
            <person name="Arikawa K."/>
            <person name="Arita K."/>
            <person name="Bito T."/>
            <person name="Chiden Y."/>
            <person name="Fujitsuka N."/>
            <person name="Fukunaka R."/>
            <person name="Hamada M."/>
            <person name="Harada C."/>
            <person name="Hayashi A."/>
            <person name="Hijishita S."/>
            <person name="Honda M."/>
            <person name="Hosokawa S."/>
            <person name="Ichikawa Y."/>
            <person name="Idonuma A."/>
            <person name="Iijima M."/>
            <person name="Ikeda M."/>
            <person name="Ikeno M."/>
            <person name="Ito K."/>
            <person name="Ito S."/>
            <person name="Ito T."/>
            <person name="Ito Y."/>
            <person name="Ito Y."/>
            <person name="Iwabuchi A."/>
            <person name="Kamiya K."/>
            <person name="Karasawa W."/>
            <person name="Kurita K."/>
            <person name="Katagiri S."/>
            <person name="Kikuta A."/>
            <person name="Kobayashi H."/>
            <person name="Kobayashi N."/>
            <person name="Machita K."/>
            <person name="Maehara T."/>
            <person name="Masukawa M."/>
            <person name="Mizubayashi T."/>
            <person name="Mukai Y."/>
            <person name="Nagasaki H."/>
            <person name="Nagata Y."/>
            <person name="Naito S."/>
            <person name="Nakashima M."/>
            <person name="Nakama Y."/>
            <person name="Nakamichi Y."/>
            <person name="Nakamura M."/>
            <person name="Meguro A."/>
            <person name="Negishi M."/>
            <person name="Ohta I."/>
            <person name="Ohta T."/>
            <person name="Okamoto M."/>
            <person name="Ono N."/>
            <person name="Saji S."/>
            <person name="Sakaguchi M."/>
            <person name="Sakai K."/>
            <person name="Shibata M."/>
            <person name="Shimokawa T."/>
            <person name="Song J."/>
            <person name="Takazaki Y."/>
            <person name="Terasawa K."/>
            <person name="Tsugane M."/>
            <person name="Tsuji K."/>
            <person name="Ueda S."/>
            <person name="Waki K."/>
            <person name="Yamagata H."/>
            <person name="Yamamoto M."/>
            <person name="Yamamoto S."/>
            <person name="Yamane H."/>
            <person name="Yoshiki S."/>
            <person name="Yoshihara R."/>
            <person name="Yukawa K."/>
            <person name="Zhong H."/>
            <person name="Yano M."/>
            <person name="Yuan Q."/>
            <person name="Ouyang S."/>
            <person name="Liu J."/>
            <person name="Jones K.M."/>
            <person name="Gansberger K."/>
            <person name="Moffat K."/>
            <person name="Hill J."/>
            <person name="Bera J."/>
            <person name="Fadrosh D."/>
            <person name="Jin S."/>
            <person name="Johri S."/>
            <person name="Kim M."/>
            <person name="Overton L."/>
            <person name="Reardon M."/>
            <person name="Tsitrin T."/>
            <person name="Vuong H."/>
            <person name="Weaver B."/>
            <person name="Ciecko A."/>
            <person name="Tallon L."/>
            <person name="Jackson J."/>
            <person name="Pai G."/>
            <person name="Aken S.V."/>
            <person name="Utterback T."/>
            <person name="Reidmuller S."/>
            <person name="Feldblyum T."/>
            <person name="Hsiao J."/>
            <person name="Zismann V."/>
            <person name="Iobst S."/>
            <person name="de Vazeille A.R."/>
            <person name="Buell C.R."/>
            <person name="Ying K."/>
            <person name="Li Y."/>
            <person name="Lu T."/>
            <person name="Huang Y."/>
            <person name="Zhao Q."/>
            <person name="Feng Q."/>
            <person name="Zhang L."/>
            <person name="Zhu J."/>
            <person name="Weng Q."/>
            <person name="Mu J."/>
            <person name="Lu Y."/>
            <person name="Fan D."/>
            <person name="Liu Y."/>
            <person name="Guan J."/>
            <person name="Zhang Y."/>
            <person name="Yu S."/>
            <person name="Liu X."/>
            <person name="Zhang Y."/>
            <person name="Hong G."/>
            <person name="Han B."/>
            <person name="Choisne N."/>
            <person name="Demange N."/>
            <person name="Orjeda G."/>
            <person name="Samain S."/>
            <person name="Cattolico L."/>
            <person name="Pelletier E."/>
            <person name="Couloux A."/>
            <person name="Segurens B."/>
            <person name="Wincker P."/>
            <person name="D'Hont A."/>
            <person name="Scarpelli C."/>
            <person name="Weissenbach J."/>
            <person name="Salanoubat M."/>
            <person name="Quetier F."/>
            <person name="Yu Y."/>
            <person name="Kim H.R."/>
            <person name="Rambo T."/>
            <person name="Currie J."/>
            <person name="Collura K."/>
            <person name="Luo M."/>
            <person name="Yang T."/>
            <person name="Ammiraju J.S.S."/>
            <person name="Engler F."/>
            <person name="Soderlund C."/>
            <person name="Wing R.A."/>
            <person name="Palmer L.E."/>
            <person name="de la Bastide M."/>
            <person name="Spiegel L."/>
            <person name="Nascimento L."/>
            <person name="Zutavern T."/>
            <person name="O'Shaughnessy A."/>
            <person name="Dike S."/>
            <person name="Dedhia N."/>
            <person name="Preston R."/>
            <person name="Balija V."/>
            <person name="McCombie W.R."/>
            <person name="Chow T."/>
            <person name="Chen H."/>
            <person name="Chung M."/>
            <person name="Chen C."/>
            <person name="Shaw J."/>
            <person name="Wu H."/>
            <person name="Hsiao K."/>
            <person name="Chao Y."/>
            <person name="Chu M."/>
            <person name="Cheng C."/>
            <person name="Hour A."/>
            <person name="Lee P."/>
            <person name="Lin S."/>
            <person name="Lin Y."/>
            <person name="Liou J."/>
            <person name="Liu S."/>
            <person name="Hsing Y."/>
            <person name="Raghuvanshi S."/>
            <person name="Mohanty A."/>
            <person name="Bharti A.K."/>
            <person name="Gaur A."/>
            <person name="Gupta V."/>
            <person name="Kumar D."/>
            <person name="Ravi V."/>
            <person name="Vij S."/>
            <person name="Kapur A."/>
            <person name="Khurana P."/>
            <person name="Khurana P."/>
            <person name="Khurana J.P."/>
            <person name="Tyagi A.K."/>
            <person name="Gaikwad K."/>
            <person name="Singh A."/>
            <person name="Dalal V."/>
            <person name="Srivastava S."/>
            <person name="Dixit A."/>
            <person name="Pal A.K."/>
            <person name="Ghazi I.A."/>
            <person name="Yadav M."/>
            <person name="Pandit A."/>
            <person name="Bhargava A."/>
            <person name="Sureshbabu K."/>
            <person name="Batra K."/>
            <person name="Sharma T.R."/>
            <person name="Mohapatra T."/>
            <person name="Singh N.K."/>
            <person name="Messing J."/>
            <person name="Nelson A.B."/>
            <person name="Fuks G."/>
            <person name="Kavchok S."/>
            <person name="Keizer G."/>
            <person name="Linton E."/>
            <person name="Llaca V."/>
            <person name="Song R."/>
            <person name="Tanyolac B."/>
            <person name="Young S."/>
            <person name="Ho-Il K."/>
            <person name="Hahn J.H."/>
            <person name="Sangsakoo G."/>
            <person name="Vanavichit A."/>
            <person name="de Mattos Luiz.A.T."/>
            <person name="Zimmer P.D."/>
            <person name="Malone G."/>
            <person name="Dellagostin O."/>
            <person name="de Oliveira A.C."/>
            <person name="Bevan M."/>
            <person name="Bancroft I."/>
            <person name="Minx P."/>
            <person name="Cordum H."/>
            <person name="Wilson R."/>
            <person name="Cheng Z."/>
            <person name="Jin W."/>
            <person name="Jiang J."/>
            <person name="Leong S.A."/>
            <person name="Iwama H."/>
            <person name="Gojobori T."/>
            <person name="Itoh T."/>
            <person name="Niimura Y."/>
            <person name="Fujii Y."/>
            <person name="Habara T."/>
            <person name="Sakai H."/>
            <person name="Sato Y."/>
            <person name="Wilson G."/>
            <person name="Kumar K."/>
            <person name="McCouch S."/>
            <person name="Juretic N."/>
            <person name="Hoen D."/>
            <person name="Wright S."/>
            <person name="Bruskiewich R."/>
            <person name="Bureau T."/>
            <person name="Miyao A."/>
            <person name="Hirochika H."/>
            <person name="Nishikawa T."/>
            <person name="Kadowaki K."/>
            <person name="Sugiura M."/>
            <person name="Burr B."/>
            <person name="Sasaki T."/>
        </authorList>
    </citation>
    <scope>NUCLEOTIDE SEQUENCE [LARGE SCALE GENOMIC DNA]</scope>
    <source>
        <strain evidence="2">cv. Nipponbare</strain>
    </source>
</reference>
<organism evidence="1 2">
    <name type="scientific">Oryza sativa subsp. japonica</name>
    <name type="common">Rice</name>
    <dbReference type="NCBI Taxonomy" id="39947"/>
    <lineage>
        <taxon>Eukaryota</taxon>
        <taxon>Viridiplantae</taxon>
        <taxon>Streptophyta</taxon>
        <taxon>Embryophyta</taxon>
        <taxon>Tracheophyta</taxon>
        <taxon>Spermatophyta</taxon>
        <taxon>Magnoliopsida</taxon>
        <taxon>Liliopsida</taxon>
        <taxon>Poales</taxon>
        <taxon>Poaceae</taxon>
        <taxon>BOP clade</taxon>
        <taxon>Oryzoideae</taxon>
        <taxon>Oryzeae</taxon>
        <taxon>Oryzinae</taxon>
        <taxon>Oryza</taxon>
        <taxon>Oryza sativa</taxon>
    </lineage>
</organism>
<dbReference type="EMBL" id="AP014963">
    <property type="protein sequence ID" value="BAT01017.1"/>
    <property type="molecule type" value="Genomic_DNA"/>
</dbReference>
<gene>
    <name evidence="1" type="ordered locus">Os07g0287250</name>
    <name evidence="1" type="ORF">OSNPB_070287250</name>
</gene>
<accession>A0A0P0X4Q4</accession>
<protein>
    <submittedName>
        <fullName evidence="1">Os07g0287250 protein</fullName>
    </submittedName>
</protein>
<reference evidence="1 2" key="3">
    <citation type="journal article" date="2013" name="Rice">
        <title>Improvement of the Oryza sativa Nipponbare reference genome using next generation sequence and optical map data.</title>
        <authorList>
            <person name="Kawahara Y."/>
            <person name="de la Bastide M."/>
            <person name="Hamilton J.P."/>
            <person name="Kanamori H."/>
            <person name="McCombie W.R."/>
            <person name="Ouyang S."/>
            <person name="Schwartz D.C."/>
            <person name="Tanaka T."/>
            <person name="Wu J."/>
            <person name="Zhou S."/>
            <person name="Childs K.L."/>
            <person name="Davidson R.M."/>
            <person name="Lin H."/>
            <person name="Quesada-Ocampo L."/>
            <person name="Vaillancourt B."/>
            <person name="Sakai H."/>
            <person name="Lee S.S."/>
            <person name="Kim J."/>
            <person name="Numa H."/>
            <person name="Itoh T."/>
            <person name="Buell C.R."/>
            <person name="Matsumoto T."/>
        </authorList>
    </citation>
    <scope>NUCLEOTIDE SEQUENCE [LARGE SCALE GENOMIC DNA]</scope>
    <source>
        <strain evidence="2">cv. Nipponbare</strain>
    </source>
</reference>
<reference evidence="1 2" key="2">
    <citation type="journal article" date="2013" name="Plant Cell Physiol.">
        <title>Rice Annotation Project Database (RAP-DB): an integrative and interactive database for rice genomics.</title>
        <authorList>
            <person name="Sakai H."/>
            <person name="Lee S.S."/>
            <person name="Tanaka T."/>
            <person name="Numa H."/>
            <person name="Kim J."/>
            <person name="Kawahara Y."/>
            <person name="Wakimoto H."/>
            <person name="Yang C.C."/>
            <person name="Iwamoto M."/>
            <person name="Abe T."/>
            <person name="Yamada Y."/>
            <person name="Muto A."/>
            <person name="Inokuchi H."/>
            <person name="Ikemura T."/>
            <person name="Matsumoto T."/>
            <person name="Sasaki T."/>
            <person name="Itoh T."/>
        </authorList>
    </citation>
    <scope>NUCLEOTIDE SEQUENCE [LARGE SCALE GENOMIC DNA]</scope>
    <source>
        <strain evidence="2">cv. Nipponbare</strain>
    </source>
</reference>
<dbReference type="InParanoid" id="A0A0P0X4Q4"/>
<evidence type="ECO:0000313" key="1">
    <source>
        <dbReference type="EMBL" id="BAT01017.1"/>
    </source>
</evidence>